<feature type="domain" description="Secretin/TonB short N-terminal" evidence="8">
    <location>
        <begin position="62"/>
        <end position="112"/>
    </location>
</feature>
<proteinExistence type="inferred from homology"/>
<dbReference type="Gene3D" id="2.170.130.10">
    <property type="entry name" value="TonB-dependent receptor, plug domain"/>
    <property type="match status" value="1"/>
</dbReference>
<evidence type="ECO:0000313" key="10">
    <source>
        <dbReference type="Proteomes" id="UP000283426"/>
    </source>
</evidence>
<dbReference type="SMART" id="SM00965">
    <property type="entry name" value="STN"/>
    <property type="match status" value="1"/>
</dbReference>
<dbReference type="InterPro" id="IPR011662">
    <property type="entry name" value="Secretin/TonB_short_N"/>
</dbReference>
<dbReference type="PROSITE" id="PS52016">
    <property type="entry name" value="TONB_DEPENDENT_REC_3"/>
    <property type="match status" value="1"/>
</dbReference>
<dbReference type="InterPro" id="IPR036942">
    <property type="entry name" value="Beta-barrel_TonB_sf"/>
</dbReference>
<evidence type="ECO:0000256" key="6">
    <source>
        <dbReference type="ARBA" id="ARBA00023237"/>
    </source>
</evidence>
<evidence type="ECO:0000256" key="4">
    <source>
        <dbReference type="ARBA" id="ARBA00022692"/>
    </source>
</evidence>
<name>A0A412WLP1_9BACT</name>
<protein>
    <submittedName>
        <fullName evidence="9">SusC/RagA family TonB-linked outer membrane protein</fullName>
    </submittedName>
</protein>
<evidence type="ECO:0000256" key="7">
    <source>
        <dbReference type="PROSITE-ProRule" id="PRU01360"/>
    </source>
</evidence>
<sequence length="1115" mass="126404">MKKTIEKLIWLMIKMKLMCLVIALATTSLNAEVWSQQKKISLRLGETGLEQLFEEMQQQTKLKFIFNHEDVVGYTVSGSLRGMTVAEVLDAALADKPLKYEIVDDHIIISPKEFVQAQVEEVIKIKGKVTDHTGEPLPGVTVMLKNTDFGVATDVNGLYELSIQKNLAGTLVFSFVGMKAQEIAINGRTEINVKMESEVAEMDEVVVTGIFNKSRESYTGAVTTISDKELKMFRGRNMLSTLKNIDPAFNIVADNYSGSDPNTLPTVNIRGNSSLPMSVNELNTSVSQQLNQPLIIMDGFEISLQKLMDFNDEEIESINILKDASATAIYGSRGANGVVVITTKVPTPGKLKMVASAGFSLEIPDLSSYNLLDAEEKLALEKEVGLYDVTGKDPHSAQQLEEQYYATLKEVLRGVDTYWLSKPLRTGVGQNYNVRLEGGSRELRWSAGISYNNIAGAMKGSVRNTFSGTINLAYTVKNLRFQNQTMLDYNNSSESKYGSFSQYTELNPYWTEKDEKGNYYKSFRTVLGNYVSNPLYDASLNVRDESKYNLVTNNFSIEWNVFQGLKLRGQIGISKRQGNSDVFKPAEHSTFNSTTEWAKPENFFKKGSYRWGYTESSSLESRVTASYSDVFKDKHQLYAGLDWSLVQSKSYSYSIFAQGFSNQDYDFFGNARQYAENDHPTGTESISRQVGFTGNVNYTYDNRYYADFSFRMDGSSQFGSDKRFAPFYSIGIGWNIHREHFMRNPDVINTLRLRMSYGKTGSQQFASYEALRTYEFYSDKRYMMWNGAELKGLGNKDLKWQVTDQYDVGIEIGLWNNRISGTFDVYKKQTNNLLSKMDLPLANGFDSYTANVGVVDNIGFEASVSGYVVRDTEREIIWMLTGKLAYTKNEIKKLSEAIKRQTERALHDNSEINNMLFEGDSQYAIYAVPSLGIDPSTGKELFLDADGNVTSVWNSSAKRYFGQTEPKFRGNFNSLFTYKNLTVNLNFGFRWGGQQYNQTLLSKVEVTNSAIQYNVDRRVWADRWQKPGDLKPFKGYGDEATKASSRFVMDERVFELQSASVSYRWQTPFISKLKLESINFDLNMSDVFYVSSIKRERGTNYPFARRMEFAIGLMF</sequence>
<evidence type="ECO:0000313" key="9">
    <source>
        <dbReference type="EMBL" id="RGV28141.1"/>
    </source>
</evidence>
<comment type="similarity">
    <text evidence="7">Belongs to the TonB-dependent receptor family.</text>
</comment>
<gene>
    <name evidence="9" type="ORF">DWW24_06060</name>
</gene>
<dbReference type="RefSeq" id="WP_087394507.1">
    <property type="nucleotide sequence ID" value="NZ_JADMUD010000004.1"/>
</dbReference>
<dbReference type="NCBIfam" id="TIGR04056">
    <property type="entry name" value="OMP_RagA_SusC"/>
    <property type="match status" value="1"/>
</dbReference>
<dbReference type="Pfam" id="PF13715">
    <property type="entry name" value="CarbopepD_reg_2"/>
    <property type="match status" value="1"/>
</dbReference>
<dbReference type="InterPro" id="IPR039426">
    <property type="entry name" value="TonB-dep_rcpt-like"/>
</dbReference>
<dbReference type="SUPFAM" id="SSF56935">
    <property type="entry name" value="Porins"/>
    <property type="match status" value="1"/>
</dbReference>
<dbReference type="InterPro" id="IPR012910">
    <property type="entry name" value="Plug_dom"/>
</dbReference>
<evidence type="ECO:0000256" key="2">
    <source>
        <dbReference type="ARBA" id="ARBA00022448"/>
    </source>
</evidence>
<dbReference type="AlphaFoldDB" id="A0A412WLP1"/>
<dbReference type="InterPro" id="IPR023996">
    <property type="entry name" value="TonB-dep_OMP_SusC/RagA"/>
</dbReference>
<dbReference type="EMBL" id="QRYW01000010">
    <property type="protein sequence ID" value="RGV28141.1"/>
    <property type="molecule type" value="Genomic_DNA"/>
</dbReference>
<dbReference type="SUPFAM" id="SSF49464">
    <property type="entry name" value="Carboxypeptidase regulatory domain-like"/>
    <property type="match status" value="1"/>
</dbReference>
<evidence type="ECO:0000256" key="1">
    <source>
        <dbReference type="ARBA" id="ARBA00004571"/>
    </source>
</evidence>
<comment type="caution">
    <text evidence="9">The sequence shown here is derived from an EMBL/GenBank/DDBJ whole genome shotgun (WGS) entry which is preliminary data.</text>
</comment>
<dbReference type="GO" id="GO:0009279">
    <property type="term" value="C:cell outer membrane"/>
    <property type="evidence" value="ECO:0007669"/>
    <property type="project" value="UniProtKB-SubCell"/>
</dbReference>
<evidence type="ECO:0000256" key="5">
    <source>
        <dbReference type="ARBA" id="ARBA00023136"/>
    </source>
</evidence>
<dbReference type="InterPro" id="IPR037066">
    <property type="entry name" value="Plug_dom_sf"/>
</dbReference>
<keyword evidence="2 7" id="KW-0813">Transport</keyword>
<dbReference type="Gene3D" id="3.55.50.30">
    <property type="match status" value="1"/>
</dbReference>
<dbReference type="InterPro" id="IPR023997">
    <property type="entry name" value="TonB-dep_OMP_SusC/RagA_CS"/>
</dbReference>
<dbReference type="Proteomes" id="UP000283426">
    <property type="component" value="Unassembled WGS sequence"/>
</dbReference>
<reference evidence="9 10" key="1">
    <citation type="submission" date="2018-08" db="EMBL/GenBank/DDBJ databases">
        <title>A genome reference for cultivated species of the human gut microbiota.</title>
        <authorList>
            <person name="Zou Y."/>
            <person name="Xue W."/>
            <person name="Luo G."/>
        </authorList>
    </citation>
    <scope>NUCLEOTIDE SEQUENCE [LARGE SCALE GENOMIC DNA]</scope>
    <source>
        <strain evidence="9 10">AF14-6AC</strain>
    </source>
</reference>
<evidence type="ECO:0000259" key="8">
    <source>
        <dbReference type="SMART" id="SM00965"/>
    </source>
</evidence>
<keyword evidence="6 7" id="KW-0998">Cell outer membrane</keyword>
<dbReference type="Gene3D" id="2.60.40.1120">
    <property type="entry name" value="Carboxypeptidase-like, regulatory domain"/>
    <property type="match status" value="1"/>
</dbReference>
<dbReference type="Pfam" id="PF07715">
    <property type="entry name" value="Plug"/>
    <property type="match status" value="1"/>
</dbReference>
<organism evidence="9 10">
    <name type="scientific">Odoribacter splanchnicus</name>
    <dbReference type="NCBI Taxonomy" id="28118"/>
    <lineage>
        <taxon>Bacteria</taxon>
        <taxon>Pseudomonadati</taxon>
        <taxon>Bacteroidota</taxon>
        <taxon>Bacteroidia</taxon>
        <taxon>Bacteroidales</taxon>
        <taxon>Odoribacteraceae</taxon>
        <taxon>Odoribacter</taxon>
    </lineage>
</organism>
<dbReference type="NCBIfam" id="TIGR04057">
    <property type="entry name" value="SusC_RagA_signa"/>
    <property type="match status" value="1"/>
</dbReference>
<dbReference type="Gene3D" id="2.40.170.20">
    <property type="entry name" value="TonB-dependent receptor, beta-barrel domain"/>
    <property type="match status" value="1"/>
</dbReference>
<evidence type="ECO:0000256" key="3">
    <source>
        <dbReference type="ARBA" id="ARBA00022452"/>
    </source>
</evidence>
<comment type="subcellular location">
    <subcellularLocation>
        <location evidence="1 7">Cell outer membrane</location>
        <topology evidence="1 7">Multi-pass membrane protein</topology>
    </subcellularLocation>
</comment>
<accession>A0A412WLP1</accession>
<keyword evidence="5 7" id="KW-0472">Membrane</keyword>
<keyword evidence="3 7" id="KW-1134">Transmembrane beta strand</keyword>
<keyword evidence="4 7" id="KW-0812">Transmembrane</keyword>
<dbReference type="InterPro" id="IPR008969">
    <property type="entry name" value="CarboxyPept-like_regulatory"/>
</dbReference>